<dbReference type="Gene3D" id="1.25.40.20">
    <property type="entry name" value="Ankyrin repeat-containing domain"/>
    <property type="match status" value="4"/>
</dbReference>
<keyword evidence="2 3" id="KW-0040">ANK repeat</keyword>
<dbReference type="AlphaFoldDB" id="A0A6A6D879"/>
<dbReference type="InterPro" id="IPR036770">
    <property type="entry name" value="Ankyrin_rpt-contain_sf"/>
</dbReference>
<gene>
    <name evidence="5" type="ORF">K469DRAFT_56755</name>
</gene>
<keyword evidence="6" id="KW-1185">Reference proteome</keyword>
<dbReference type="GO" id="GO:0003824">
    <property type="term" value="F:catalytic activity"/>
    <property type="evidence" value="ECO:0007669"/>
    <property type="project" value="InterPro"/>
</dbReference>
<keyword evidence="1" id="KW-0677">Repeat</keyword>
<feature type="repeat" description="ANK" evidence="3">
    <location>
        <begin position="508"/>
        <end position="541"/>
    </location>
</feature>
<dbReference type="GO" id="GO:0009116">
    <property type="term" value="P:nucleoside metabolic process"/>
    <property type="evidence" value="ECO:0007669"/>
    <property type="project" value="InterPro"/>
</dbReference>
<dbReference type="Gene3D" id="3.40.50.1580">
    <property type="entry name" value="Nucleoside phosphorylase domain"/>
    <property type="match status" value="1"/>
</dbReference>
<feature type="repeat" description="ANK" evidence="3">
    <location>
        <begin position="542"/>
        <end position="575"/>
    </location>
</feature>
<evidence type="ECO:0000259" key="4">
    <source>
        <dbReference type="Pfam" id="PF22939"/>
    </source>
</evidence>
<feature type="repeat" description="ANK" evidence="3">
    <location>
        <begin position="712"/>
        <end position="745"/>
    </location>
</feature>
<dbReference type="SUPFAM" id="SSF48403">
    <property type="entry name" value="Ankyrin repeat"/>
    <property type="match status" value="2"/>
</dbReference>
<dbReference type="InterPro" id="IPR054471">
    <property type="entry name" value="GPIID_WHD"/>
</dbReference>
<dbReference type="InterPro" id="IPR002110">
    <property type="entry name" value="Ankyrin_rpt"/>
</dbReference>
<dbReference type="Pfam" id="PF13637">
    <property type="entry name" value="Ank_4"/>
    <property type="match status" value="1"/>
</dbReference>
<feature type="repeat" description="ANK" evidence="3">
    <location>
        <begin position="746"/>
        <end position="779"/>
    </location>
</feature>
<evidence type="ECO:0000256" key="3">
    <source>
        <dbReference type="PROSITE-ProRule" id="PRU00023"/>
    </source>
</evidence>
<evidence type="ECO:0000256" key="2">
    <source>
        <dbReference type="ARBA" id="ARBA00023043"/>
    </source>
</evidence>
<feature type="repeat" description="ANK" evidence="3">
    <location>
        <begin position="882"/>
        <end position="911"/>
    </location>
</feature>
<dbReference type="Pfam" id="PF12796">
    <property type="entry name" value="Ank_2"/>
    <property type="match status" value="6"/>
</dbReference>
<dbReference type="SMART" id="SM00248">
    <property type="entry name" value="ANK"/>
    <property type="match status" value="16"/>
</dbReference>
<feature type="repeat" description="ANK" evidence="3">
    <location>
        <begin position="912"/>
        <end position="944"/>
    </location>
</feature>
<dbReference type="Pfam" id="PF22939">
    <property type="entry name" value="WHD_GPIID"/>
    <property type="match status" value="1"/>
</dbReference>
<feature type="repeat" description="ANK" evidence="3">
    <location>
        <begin position="678"/>
        <end position="699"/>
    </location>
</feature>
<dbReference type="InterPro" id="IPR035994">
    <property type="entry name" value="Nucleoside_phosphorylase_sf"/>
</dbReference>
<feature type="repeat" description="ANK" evidence="3">
    <location>
        <begin position="783"/>
        <end position="812"/>
    </location>
</feature>
<sequence length="1043" mass="112446">MGKRPDINAKTERGAMVAYRAAGIGHGLANKRLRSEAFQGTIPSRSKEILKHDDHTIGLAGAFEMVAATTMLDDAHNEIPIHPNDYNMHTLERIGDDNIVVICLPSGVYGTSSVATVAIQVPSSFRSIQFCLMMGIGGEVPSRGADIRLGDTTVSELTSTSRGVVQYNYGKTVREDHFERTGTLNKLQQVLLTAVAKLQTDLLHNSRISAYLPWIVAERPITSSSLAHHGQQQDRLFQPSSDHVRSRSAYDGYDAAQATNDPMVPYGVITCGSDALDRTYEEAMERIKCQDENSQKLATHVLSWITYAKRPLKTRELRHALAAKVGEAELGEENIPAIQDMVSACAGLVTVDEESDIIRLVHYATREYFERTQITWFADAEVDIATTCITYLSFNAFKAGFCSTDEEFEERLRLNPFYDYAARYWGNHACAASIEADQLVLGLLSSEAKVSSCSQAMLASRQSSCNSGYSQRVPKQMRGAHLAAYFGLRGVIIALAENGHDLNAKNTFGRTPLSYAAERGHEVVVKQLLTKDGIDPNSKDRSGQTPLSCAAEKGREAVVKLLLAKVGIDLDSKDYGGRTPLSYAAEKGYEAVVKLLLTGDGINSNSKDYGGRTPLMYAAEKGHEAVVKLLLAKVGIDPDSKDYGGRTPLSYAAEKGHEAVVKLLLTGDGIDSDSKDYGGRTPLLYAAEKGHEAVVKLLLTGDGIDSDSKDYGGRTPLLYAAEKGHEAVVKLMLVCSDVKINSKDSNGRTPLWWAVVRGHDTVVKLLLLENGVDVNAQGSFYGNALQAASERGHEKVVRMLLENGADVNAQGGGYGNALQTASERGHEKVVQMLLENGADVNTQGGGYGNALQTASERGHEKVVQMLLENGADVNAQGSGYGNALQTASERGYEKVVQILLENGVDVNAQGGGYSNALQTASERGHKKVVQALLKKGADVNAQSGGYGNALQAASKGGHEEVVQVLLENGADVNAQGGWYGNALQAASKGGHERVVRMLLKNGADANVHGSYYGNTLQTTSLRNFSKRKAVEVAVDRLGKRSKS</sequence>
<dbReference type="EMBL" id="ML994728">
    <property type="protein sequence ID" value="KAF2175607.1"/>
    <property type="molecule type" value="Genomic_DNA"/>
</dbReference>
<feature type="repeat" description="ANK" evidence="3">
    <location>
        <begin position="610"/>
        <end position="643"/>
    </location>
</feature>
<dbReference type="PRINTS" id="PR01415">
    <property type="entry name" value="ANKYRIN"/>
</dbReference>
<dbReference type="PROSITE" id="PS50297">
    <property type="entry name" value="ANK_REP_REGION"/>
    <property type="match status" value="15"/>
</dbReference>
<proteinExistence type="predicted"/>
<evidence type="ECO:0000313" key="6">
    <source>
        <dbReference type="Proteomes" id="UP000800200"/>
    </source>
</evidence>
<dbReference type="PROSITE" id="PS50088">
    <property type="entry name" value="ANK_REPEAT"/>
    <property type="match status" value="15"/>
</dbReference>
<feature type="repeat" description="ANK" evidence="3">
    <location>
        <begin position="576"/>
        <end position="597"/>
    </location>
</feature>
<dbReference type="OrthoDB" id="427518at2759"/>
<dbReference type="Proteomes" id="UP000800200">
    <property type="component" value="Unassembled WGS sequence"/>
</dbReference>
<organism evidence="5 6">
    <name type="scientific">Zopfia rhizophila CBS 207.26</name>
    <dbReference type="NCBI Taxonomy" id="1314779"/>
    <lineage>
        <taxon>Eukaryota</taxon>
        <taxon>Fungi</taxon>
        <taxon>Dikarya</taxon>
        <taxon>Ascomycota</taxon>
        <taxon>Pezizomycotina</taxon>
        <taxon>Dothideomycetes</taxon>
        <taxon>Dothideomycetes incertae sedis</taxon>
        <taxon>Zopfiaceae</taxon>
        <taxon>Zopfia</taxon>
    </lineage>
</organism>
<reference evidence="5" key="1">
    <citation type="journal article" date="2020" name="Stud. Mycol.">
        <title>101 Dothideomycetes genomes: a test case for predicting lifestyles and emergence of pathogens.</title>
        <authorList>
            <person name="Haridas S."/>
            <person name="Albert R."/>
            <person name="Binder M."/>
            <person name="Bloem J."/>
            <person name="Labutti K."/>
            <person name="Salamov A."/>
            <person name="Andreopoulos B."/>
            <person name="Baker S."/>
            <person name="Barry K."/>
            <person name="Bills G."/>
            <person name="Bluhm B."/>
            <person name="Cannon C."/>
            <person name="Castanera R."/>
            <person name="Culley D."/>
            <person name="Daum C."/>
            <person name="Ezra D."/>
            <person name="Gonzalez J."/>
            <person name="Henrissat B."/>
            <person name="Kuo A."/>
            <person name="Liang C."/>
            <person name="Lipzen A."/>
            <person name="Lutzoni F."/>
            <person name="Magnuson J."/>
            <person name="Mondo S."/>
            <person name="Nolan M."/>
            <person name="Ohm R."/>
            <person name="Pangilinan J."/>
            <person name="Park H.-J."/>
            <person name="Ramirez L."/>
            <person name="Alfaro M."/>
            <person name="Sun H."/>
            <person name="Tritt A."/>
            <person name="Yoshinaga Y."/>
            <person name="Zwiers L.-H."/>
            <person name="Turgeon B."/>
            <person name="Goodwin S."/>
            <person name="Spatafora J."/>
            <person name="Crous P."/>
            <person name="Grigoriev I."/>
        </authorList>
    </citation>
    <scope>NUCLEOTIDE SEQUENCE</scope>
    <source>
        <strain evidence="5">CBS 207.26</strain>
    </source>
</reference>
<dbReference type="PANTHER" id="PTHR24198">
    <property type="entry name" value="ANKYRIN REPEAT AND PROTEIN KINASE DOMAIN-CONTAINING PROTEIN"/>
    <property type="match status" value="1"/>
</dbReference>
<feature type="repeat" description="ANK" evidence="3">
    <location>
        <begin position="948"/>
        <end position="977"/>
    </location>
</feature>
<evidence type="ECO:0000256" key="1">
    <source>
        <dbReference type="ARBA" id="ARBA00022737"/>
    </source>
</evidence>
<feature type="domain" description="GPI inositol-deacylase winged helix" evidence="4">
    <location>
        <begin position="292"/>
        <end position="369"/>
    </location>
</feature>
<feature type="repeat" description="ANK" evidence="3">
    <location>
        <begin position="816"/>
        <end position="845"/>
    </location>
</feature>
<feature type="repeat" description="ANK" evidence="3">
    <location>
        <begin position="849"/>
        <end position="878"/>
    </location>
</feature>
<feature type="repeat" description="ANK" evidence="3">
    <location>
        <begin position="981"/>
        <end position="1010"/>
    </location>
</feature>
<accession>A0A6A6D879</accession>
<evidence type="ECO:0000313" key="5">
    <source>
        <dbReference type="EMBL" id="KAF2175607.1"/>
    </source>
</evidence>
<feature type="repeat" description="ANK" evidence="3">
    <location>
        <begin position="644"/>
        <end position="665"/>
    </location>
</feature>
<protein>
    <submittedName>
        <fullName evidence="5">Ankyrin</fullName>
    </submittedName>
</protein>
<name>A0A6A6D879_9PEZI</name>
<dbReference type="PANTHER" id="PTHR24198:SF165">
    <property type="entry name" value="ANKYRIN REPEAT-CONTAINING PROTEIN-RELATED"/>
    <property type="match status" value="1"/>
</dbReference>